<evidence type="ECO:0000313" key="1">
    <source>
        <dbReference type="EMBL" id="SUE34334.1"/>
    </source>
</evidence>
<evidence type="ECO:0000313" key="2">
    <source>
        <dbReference type="Proteomes" id="UP000255233"/>
    </source>
</evidence>
<dbReference type="STRING" id="880526.GCA_000427365_02262"/>
<keyword evidence="2" id="KW-1185">Reference proteome</keyword>
<protein>
    <recommendedName>
        <fullName evidence="3">Fimbrillin family protein</fullName>
    </recommendedName>
</protein>
<name>A0A379MRH7_9BACT</name>
<dbReference type="EMBL" id="UGVL01000001">
    <property type="protein sequence ID" value="SUE34334.1"/>
    <property type="molecule type" value="Genomic_DNA"/>
</dbReference>
<dbReference type="AlphaFoldDB" id="A0A379MRH7"/>
<evidence type="ECO:0008006" key="3">
    <source>
        <dbReference type="Google" id="ProtNLM"/>
    </source>
</evidence>
<organism evidence="1 2">
    <name type="scientific">Rikenella microfusus</name>
    <dbReference type="NCBI Taxonomy" id="28139"/>
    <lineage>
        <taxon>Bacteria</taxon>
        <taxon>Pseudomonadati</taxon>
        <taxon>Bacteroidota</taxon>
        <taxon>Bacteroidia</taxon>
        <taxon>Bacteroidales</taxon>
        <taxon>Rikenellaceae</taxon>
        <taxon>Rikenella</taxon>
    </lineage>
</organism>
<accession>A0A379MRH7</accession>
<proteinExistence type="predicted"/>
<gene>
    <name evidence="1" type="ORF">NCTC11190_01557</name>
</gene>
<dbReference type="Pfam" id="PF13149">
    <property type="entry name" value="Mfa_like_1"/>
    <property type="match status" value="1"/>
</dbReference>
<dbReference type="PROSITE" id="PS51257">
    <property type="entry name" value="PROKAR_LIPOPROTEIN"/>
    <property type="match status" value="1"/>
</dbReference>
<dbReference type="Gene3D" id="2.60.40.2630">
    <property type="match status" value="1"/>
</dbReference>
<sequence>MNRIILPIMALAALTGCSKNGAHTANTDDRVPVRLGAGVEVQAKAPVNTDMSFEAAVAAWETSAPTVDYGAATAWRQTVTITADPTAAQTVVLEPARYYRPDPAVRTYIHAWYPAGTWNGDGTVSIDAQGGETDPMIAPQVSGSSKDNGEKNLAFSHPTTQIKFMVAAGEGLAAGTRIEGITIKDAVLPTGFDLNAGSVTYAASAADLPVPGLVAAEIGTAAPAGHPVMIRPIDRSFFFVDVAVSGYVFRDVRVDVAAPDTRFEAGKAYTITLTVRQREISLKATTAEWDYKGGGGAVLE</sequence>
<dbReference type="Proteomes" id="UP000255233">
    <property type="component" value="Unassembled WGS sequence"/>
</dbReference>
<reference evidence="1 2" key="1">
    <citation type="submission" date="2018-06" db="EMBL/GenBank/DDBJ databases">
        <authorList>
            <consortium name="Pathogen Informatics"/>
            <person name="Doyle S."/>
        </authorList>
    </citation>
    <scope>NUCLEOTIDE SEQUENCE [LARGE SCALE GENOMIC DNA]</scope>
    <source>
        <strain evidence="1 2">NCTC11190</strain>
    </source>
</reference>
<dbReference type="InterPro" id="IPR025049">
    <property type="entry name" value="Mfa-like_1"/>
</dbReference>
<dbReference type="RefSeq" id="WP_084135290.1">
    <property type="nucleotide sequence ID" value="NZ_UGVL01000001.1"/>
</dbReference>
<dbReference type="CDD" id="cd13121">
    <property type="entry name" value="BF2867_like_C"/>
    <property type="match status" value="1"/>
</dbReference>